<comment type="caution">
    <text evidence="1">The sequence shown here is derived from an EMBL/GenBank/DDBJ whole genome shotgun (WGS) entry which is preliminary data.</text>
</comment>
<accession>A0ABW4MC99</accession>
<gene>
    <name evidence="1" type="ORF">ACFSAG_03455</name>
</gene>
<dbReference type="Proteomes" id="UP001597215">
    <property type="component" value="Unassembled WGS sequence"/>
</dbReference>
<keyword evidence="2" id="KW-1185">Reference proteome</keyword>
<proteinExistence type="predicted"/>
<sequence>MAQTDFEGDSQARLGFVLSAADDWLTVKQMAFPQAVAHAMEQVPAVAGFRAVHFARAAYRA</sequence>
<reference evidence="2" key="1">
    <citation type="journal article" date="2019" name="Int. J. Syst. Evol. Microbiol.">
        <title>The Global Catalogue of Microorganisms (GCM) 10K type strain sequencing project: providing services to taxonomists for standard genome sequencing and annotation.</title>
        <authorList>
            <consortium name="The Broad Institute Genomics Platform"/>
            <consortium name="The Broad Institute Genome Sequencing Center for Infectious Disease"/>
            <person name="Wu L."/>
            <person name="Ma J."/>
        </authorList>
    </citation>
    <scope>NUCLEOTIDE SEQUENCE [LARGE SCALE GENOMIC DNA]</scope>
    <source>
        <strain evidence="2">CGMCC 1.12449</strain>
    </source>
</reference>
<evidence type="ECO:0000313" key="1">
    <source>
        <dbReference type="EMBL" id="MFD1765894.1"/>
    </source>
</evidence>
<evidence type="ECO:0000313" key="2">
    <source>
        <dbReference type="Proteomes" id="UP001597215"/>
    </source>
</evidence>
<name>A0ABW4MC99_9SPHN</name>
<organism evidence="1 2">
    <name type="scientific">Sphingorhabdus buctiana</name>
    <dbReference type="NCBI Taxonomy" id="1508805"/>
    <lineage>
        <taxon>Bacteria</taxon>
        <taxon>Pseudomonadati</taxon>
        <taxon>Pseudomonadota</taxon>
        <taxon>Alphaproteobacteria</taxon>
        <taxon>Sphingomonadales</taxon>
        <taxon>Sphingomonadaceae</taxon>
        <taxon>Sphingorhabdus</taxon>
    </lineage>
</organism>
<protein>
    <submittedName>
        <fullName evidence="1">Uncharacterized protein</fullName>
    </submittedName>
</protein>
<dbReference type="EMBL" id="JBHUEL010000003">
    <property type="protein sequence ID" value="MFD1765894.1"/>
    <property type="molecule type" value="Genomic_DNA"/>
</dbReference>
<dbReference type="RefSeq" id="WP_381511424.1">
    <property type="nucleotide sequence ID" value="NZ_JBHUEL010000003.1"/>
</dbReference>